<proteinExistence type="predicted"/>
<dbReference type="Gene3D" id="3.90.230.10">
    <property type="entry name" value="Creatinase/methionine aminopeptidase superfamily"/>
    <property type="match status" value="1"/>
</dbReference>
<keyword evidence="3" id="KW-1185">Reference proteome</keyword>
<feature type="signal peptide" evidence="1">
    <location>
        <begin position="1"/>
        <end position="29"/>
    </location>
</feature>
<dbReference type="OrthoDB" id="3632757at2759"/>
<sequence>MFMMLQSIQVKVICLPLFLLCVAAQLSVANKAPQYHHLPPLREQAAIQDAWRDERISNIPHILQKYGVDAWLMSQREYAEDTVFWSLKDATQFSARRRTTQLFLANATGSTRSAYSWIDNTPELWSNLREILESQNLATIAVNVDSEVSFSSGMHYGELGQIIEKLGEKWMDSLVSVPMIAVEYIGTMVKDRLPWYRKFQETAWAIISEGFSERVITPGATTTEDVEWWMREKIQQLNYTTWFMPSVSILSGGFPFEASTKPNTIQFGDVLHVDFGVTAMGLNTDTQHLGYVLRPGETEKDIPQGLVDGLKNANRVQDIVVSNMKAGLLGNDILKKSLQDMENEGITGKIYCHPIGDWGHSAGTLFGMTNLQNGVPILGDLPLLDHTYYSIELYAEYFVPERNATMIFPLEEDVYWVDERTGWDWVYGQQKQFHFVKSPASNIFRIQGR</sequence>
<reference evidence="3" key="2">
    <citation type="submission" date="2015-01" db="EMBL/GenBank/DDBJ databases">
        <title>Evolutionary Origins and Diversification of the Mycorrhizal Mutualists.</title>
        <authorList>
            <consortium name="DOE Joint Genome Institute"/>
            <consortium name="Mycorrhizal Genomics Consortium"/>
            <person name="Kohler A."/>
            <person name="Kuo A."/>
            <person name="Nagy L.G."/>
            <person name="Floudas D."/>
            <person name="Copeland A."/>
            <person name="Barry K.W."/>
            <person name="Cichocki N."/>
            <person name="Veneault-Fourrey C."/>
            <person name="LaButti K."/>
            <person name="Lindquist E.A."/>
            <person name="Lipzen A."/>
            <person name="Lundell T."/>
            <person name="Morin E."/>
            <person name="Murat C."/>
            <person name="Riley R."/>
            <person name="Ohm R."/>
            <person name="Sun H."/>
            <person name="Tunlid A."/>
            <person name="Henrissat B."/>
            <person name="Grigoriev I.V."/>
            <person name="Hibbett D.S."/>
            <person name="Martin F."/>
        </authorList>
    </citation>
    <scope>NUCLEOTIDE SEQUENCE [LARGE SCALE GENOMIC DNA]</scope>
    <source>
        <strain evidence="3">Zn</strain>
    </source>
</reference>
<dbReference type="InParanoid" id="A0A0C3E375"/>
<reference evidence="2 3" key="1">
    <citation type="submission" date="2014-04" db="EMBL/GenBank/DDBJ databases">
        <authorList>
            <consortium name="DOE Joint Genome Institute"/>
            <person name="Kuo A."/>
            <person name="Martino E."/>
            <person name="Perotto S."/>
            <person name="Kohler A."/>
            <person name="Nagy L.G."/>
            <person name="Floudas D."/>
            <person name="Copeland A."/>
            <person name="Barry K.W."/>
            <person name="Cichocki N."/>
            <person name="Veneault-Fourrey C."/>
            <person name="LaButti K."/>
            <person name="Lindquist E.A."/>
            <person name="Lipzen A."/>
            <person name="Lundell T."/>
            <person name="Morin E."/>
            <person name="Murat C."/>
            <person name="Sun H."/>
            <person name="Tunlid A."/>
            <person name="Henrissat B."/>
            <person name="Grigoriev I.V."/>
            <person name="Hibbett D.S."/>
            <person name="Martin F."/>
            <person name="Nordberg H.P."/>
            <person name="Cantor M.N."/>
            <person name="Hua S.X."/>
        </authorList>
    </citation>
    <scope>NUCLEOTIDE SEQUENCE [LARGE SCALE GENOMIC DNA]</scope>
    <source>
        <strain evidence="2 3">Zn</strain>
    </source>
</reference>
<keyword evidence="1" id="KW-0732">Signal</keyword>
<dbReference type="InterPro" id="IPR036005">
    <property type="entry name" value="Creatinase/aminopeptidase-like"/>
</dbReference>
<dbReference type="HOGENOM" id="CLU_017266_9_0_1"/>
<evidence type="ECO:0000313" key="3">
    <source>
        <dbReference type="Proteomes" id="UP000054321"/>
    </source>
</evidence>
<dbReference type="Proteomes" id="UP000054321">
    <property type="component" value="Unassembled WGS sequence"/>
</dbReference>
<dbReference type="STRING" id="913774.A0A0C3E375"/>
<evidence type="ECO:0000256" key="1">
    <source>
        <dbReference type="SAM" id="SignalP"/>
    </source>
</evidence>
<organism evidence="2 3">
    <name type="scientific">Oidiodendron maius (strain Zn)</name>
    <dbReference type="NCBI Taxonomy" id="913774"/>
    <lineage>
        <taxon>Eukaryota</taxon>
        <taxon>Fungi</taxon>
        <taxon>Dikarya</taxon>
        <taxon>Ascomycota</taxon>
        <taxon>Pezizomycotina</taxon>
        <taxon>Leotiomycetes</taxon>
        <taxon>Leotiomycetes incertae sedis</taxon>
        <taxon>Myxotrichaceae</taxon>
        <taxon>Oidiodendron</taxon>
    </lineage>
</organism>
<evidence type="ECO:0000313" key="2">
    <source>
        <dbReference type="EMBL" id="KIN08803.1"/>
    </source>
</evidence>
<accession>A0A0C3E375</accession>
<feature type="chain" id="PRO_5002174101" evidence="1">
    <location>
        <begin position="30"/>
        <end position="449"/>
    </location>
</feature>
<protein>
    <submittedName>
        <fullName evidence="2">Uncharacterized protein</fullName>
    </submittedName>
</protein>
<gene>
    <name evidence="2" type="ORF">OIDMADRAFT_141091</name>
</gene>
<dbReference type="EMBL" id="KN832870">
    <property type="protein sequence ID" value="KIN08803.1"/>
    <property type="molecule type" value="Genomic_DNA"/>
</dbReference>
<name>A0A0C3E375_OIDMZ</name>
<dbReference type="SUPFAM" id="SSF55920">
    <property type="entry name" value="Creatinase/aminopeptidase"/>
    <property type="match status" value="1"/>
</dbReference>
<dbReference type="AlphaFoldDB" id="A0A0C3E375"/>